<feature type="transmembrane region" description="Helical" evidence="1">
    <location>
        <begin position="21"/>
        <end position="45"/>
    </location>
</feature>
<comment type="caution">
    <text evidence="2">The sequence shown here is derived from an EMBL/GenBank/DDBJ whole genome shotgun (WGS) entry which is preliminary data.</text>
</comment>
<dbReference type="PANTHER" id="PTHR33306">
    <property type="entry name" value="EXPRESSED PROTEIN-RELATED-RELATED"/>
    <property type="match status" value="1"/>
</dbReference>
<keyword evidence="1" id="KW-0472">Membrane</keyword>
<dbReference type="PANTHER" id="PTHR33306:SF21">
    <property type="entry name" value="TRANSMEMBRANE PROTEIN"/>
    <property type="match status" value="1"/>
</dbReference>
<organism evidence="2 3">
    <name type="scientific">Mucuna pruriens</name>
    <name type="common">Velvet bean</name>
    <name type="synonym">Dolichos pruriens</name>
    <dbReference type="NCBI Taxonomy" id="157652"/>
    <lineage>
        <taxon>Eukaryota</taxon>
        <taxon>Viridiplantae</taxon>
        <taxon>Streptophyta</taxon>
        <taxon>Embryophyta</taxon>
        <taxon>Tracheophyta</taxon>
        <taxon>Spermatophyta</taxon>
        <taxon>Magnoliopsida</taxon>
        <taxon>eudicotyledons</taxon>
        <taxon>Gunneridae</taxon>
        <taxon>Pentapetalae</taxon>
        <taxon>rosids</taxon>
        <taxon>fabids</taxon>
        <taxon>Fabales</taxon>
        <taxon>Fabaceae</taxon>
        <taxon>Papilionoideae</taxon>
        <taxon>50 kb inversion clade</taxon>
        <taxon>NPAAA clade</taxon>
        <taxon>indigoferoid/millettioid clade</taxon>
        <taxon>Phaseoleae</taxon>
        <taxon>Mucuna</taxon>
    </lineage>
</organism>
<keyword evidence="3" id="KW-1185">Reference proteome</keyword>
<dbReference type="OrthoDB" id="1935034at2759"/>
<accession>A0A371E640</accession>
<gene>
    <name evidence="2" type="ORF">CR513_60274</name>
</gene>
<keyword evidence="1" id="KW-1133">Transmembrane helix</keyword>
<feature type="transmembrane region" description="Helical" evidence="1">
    <location>
        <begin position="57"/>
        <end position="80"/>
    </location>
</feature>
<evidence type="ECO:0000256" key="1">
    <source>
        <dbReference type="SAM" id="Phobius"/>
    </source>
</evidence>
<sequence length="91" mass="10682">MEWFYPKRRGPEWRESGTMTCVSALPVQLLTIFGIVIGFLSFSHYKDYKAQLHSTAINFHLFLFLLPVLFIFFIISYSTAATRLNFHSFRP</sequence>
<evidence type="ECO:0000313" key="2">
    <source>
        <dbReference type="EMBL" id="RDX61489.1"/>
    </source>
</evidence>
<reference evidence="2" key="1">
    <citation type="submission" date="2018-05" db="EMBL/GenBank/DDBJ databases">
        <title>Draft genome of Mucuna pruriens seed.</title>
        <authorList>
            <person name="Nnadi N.E."/>
            <person name="Vos R."/>
            <person name="Hasami M.H."/>
            <person name="Devisetty U.K."/>
            <person name="Aguiy J.C."/>
        </authorList>
    </citation>
    <scope>NUCLEOTIDE SEQUENCE [LARGE SCALE GENOMIC DNA]</scope>
    <source>
        <strain evidence="2">JCA_2017</strain>
    </source>
</reference>
<dbReference type="EMBL" id="QJKJ01016110">
    <property type="protein sequence ID" value="RDX61489.1"/>
    <property type="molecule type" value="Genomic_DNA"/>
</dbReference>
<protein>
    <submittedName>
        <fullName evidence="2">Uncharacterized protein</fullName>
    </submittedName>
</protein>
<proteinExistence type="predicted"/>
<keyword evidence="1" id="KW-0812">Transmembrane</keyword>
<dbReference type="Proteomes" id="UP000257109">
    <property type="component" value="Unassembled WGS sequence"/>
</dbReference>
<evidence type="ECO:0000313" key="3">
    <source>
        <dbReference type="Proteomes" id="UP000257109"/>
    </source>
</evidence>
<feature type="non-terminal residue" evidence="2">
    <location>
        <position position="1"/>
    </location>
</feature>
<name>A0A371E640_MUCPR</name>
<dbReference type="AlphaFoldDB" id="A0A371E640"/>